<dbReference type="PANTHER" id="PTHR42770">
    <property type="entry name" value="AMINO ACID TRANSPORTER-RELATED"/>
    <property type="match status" value="1"/>
</dbReference>
<feature type="transmembrane region" description="Helical" evidence="6">
    <location>
        <begin position="404"/>
        <end position="423"/>
    </location>
</feature>
<sequence length="474" mass="52233">MTKTKLGFWSIVLLAINSIIGSGIFLTPGSVVSMVGTKAPLAYFFAAIFASILAITFAAAAKYVNKSGAAYSYAKAAYGENMGFYMGVVRFFSASVAWGVMAVGVIRTTFSIFGWNQSFWNITLGFIVLMLIIMIINMMGRRVFTIINDLSTIGKLGALALIIVAGVVVLLKTGANHFNELNNMTTSTGKPLIPAFTTSGFVMAVISAFYAFTGFEAVATGSEDMKEPEKNLPRAIPLAILVIALVYICTIAVAMMVNPAAMVTTKQVVALVAIFHNKVLQDVILVGAIISMFGINVASSFHTPRVLEAMANENQVPQFIARRTKRNFPLVSFVITLVLAMGIPMAFQYNLPTIIVISATVRFFEFIVIPLGVIRFYRGTNREEILPANKHFFTDVILPTNKHFFTDVILPILSVVITVFLLLRYDWVSEFSIRHGGQLVPNWFAIFGMLFGFIILPLILFWLTRRERAENEDK</sequence>
<proteinExistence type="predicted"/>
<comment type="subcellular location">
    <subcellularLocation>
        <location evidence="1">Cell membrane</location>
        <topology evidence="1">Multi-pass membrane protein</topology>
    </subcellularLocation>
</comment>
<feature type="transmembrane region" description="Helical" evidence="6">
    <location>
        <begin position="235"/>
        <end position="257"/>
    </location>
</feature>
<dbReference type="InterPro" id="IPR002293">
    <property type="entry name" value="AA/rel_permease1"/>
</dbReference>
<keyword evidence="3 6" id="KW-0812">Transmembrane</keyword>
<feature type="transmembrane region" description="Helical" evidence="6">
    <location>
        <begin position="443"/>
        <end position="464"/>
    </location>
</feature>
<dbReference type="GO" id="GO:0005886">
    <property type="term" value="C:plasma membrane"/>
    <property type="evidence" value="ECO:0007669"/>
    <property type="project" value="UniProtKB-SubCell"/>
</dbReference>
<feature type="transmembrane region" description="Helical" evidence="6">
    <location>
        <begin position="118"/>
        <end position="140"/>
    </location>
</feature>
<evidence type="ECO:0000256" key="3">
    <source>
        <dbReference type="ARBA" id="ARBA00022692"/>
    </source>
</evidence>
<dbReference type="GO" id="GO:0022857">
    <property type="term" value="F:transmembrane transporter activity"/>
    <property type="evidence" value="ECO:0007669"/>
    <property type="project" value="InterPro"/>
</dbReference>
<feature type="transmembrane region" description="Helical" evidence="6">
    <location>
        <begin position="84"/>
        <end position="106"/>
    </location>
</feature>
<evidence type="ECO:0000313" key="8">
    <source>
        <dbReference type="Proteomes" id="UP000518316"/>
    </source>
</evidence>
<dbReference type="Gene3D" id="1.20.1740.10">
    <property type="entry name" value="Amino acid/polyamine transporter I"/>
    <property type="match status" value="1"/>
</dbReference>
<feature type="transmembrane region" description="Helical" evidence="6">
    <location>
        <begin position="328"/>
        <end position="347"/>
    </location>
</feature>
<dbReference type="Pfam" id="PF13520">
    <property type="entry name" value="AA_permease_2"/>
    <property type="match status" value="1"/>
</dbReference>
<dbReference type="InterPro" id="IPR050367">
    <property type="entry name" value="APC_superfamily"/>
</dbReference>
<evidence type="ECO:0000313" key="7">
    <source>
        <dbReference type="EMBL" id="MBB1069829.1"/>
    </source>
</evidence>
<evidence type="ECO:0000256" key="4">
    <source>
        <dbReference type="ARBA" id="ARBA00022989"/>
    </source>
</evidence>
<evidence type="ECO:0000256" key="1">
    <source>
        <dbReference type="ARBA" id="ARBA00004651"/>
    </source>
</evidence>
<dbReference type="Proteomes" id="UP000518316">
    <property type="component" value="Unassembled WGS sequence"/>
</dbReference>
<dbReference type="EMBL" id="JACIVC010000061">
    <property type="protein sequence ID" value="MBB1069829.1"/>
    <property type="molecule type" value="Genomic_DNA"/>
</dbReference>
<evidence type="ECO:0000256" key="6">
    <source>
        <dbReference type="SAM" id="Phobius"/>
    </source>
</evidence>
<keyword evidence="2" id="KW-1003">Cell membrane</keyword>
<dbReference type="PANTHER" id="PTHR42770:SF18">
    <property type="entry name" value="ARGININE_AGMATINE ANTIPORTER"/>
    <property type="match status" value="1"/>
</dbReference>
<evidence type="ECO:0000256" key="5">
    <source>
        <dbReference type="ARBA" id="ARBA00023136"/>
    </source>
</evidence>
<keyword evidence="5 6" id="KW-0472">Membrane</keyword>
<name>A0A7W3TS52_9LACO</name>
<keyword evidence="4 6" id="KW-1133">Transmembrane helix</keyword>
<dbReference type="RefSeq" id="WP_182598368.1">
    <property type="nucleotide sequence ID" value="NZ_JACIVC010000061.1"/>
</dbReference>
<accession>A0A7W3TS52</accession>
<feature type="transmembrane region" description="Helical" evidence="6">
    <location>
        <begin position="353"/>
        <end position="374"/>
    </location>
</feature>
<organism evidence="7 8">
    <name type="scientific">Limosilactobacillus albertensis</name>
    <dbReference type="NCBI Taxonomy" id="2759752"/>
    <lineage>
        <taxon>Bacteria</taxon>
        <taxon>Bacillati</taxon>
        <taxon>Bacillota</taxon>
        <taxon>Bacilli</taxon>
        <taxon>Lactobacillales</taxon>
        <taxon>Lactobacillaceae</taxon>
        <taxon>Limosilactobacillus</taxon>
    </lineage>
</organism>
<feature type="transmembrane region" description="Helical" evidence="6">
    <location>
        <begin position="192"/>
        <end position="215"/>
    </location>
</feature>
<dbReference type="PIRSF" id="PIRSF006060">
    <property type="entry name" value="AA_transporter"/>
    <property type="match status" value="1"/>
</dbReference>
<feature type="transmembrane region" description="Helical" evidence="6">
    <location>
        <begin position="6"/>
        <end position="29"/>
    </location>
</feature>
<gene>
    <name evidence="7" type="ORF">H5S40_06660</name>
</gene>
<reference evidence="7 8" key="1">
    <citation type="submission" date="2020-07" db="EMBL/GenBank/DDBJ databases">
        <title>Description of Limosilactobacillus balticus sp. nov., Limosilactobacillus agrestis sp. nov., Limosilactobacillus albertensis sp. nov., Limosilactobacillus rudii sp. nov., Limosilactobacillus fastidiosus sp. nov., five novel Limosilactobacillus species isolated from the vertebrate gastrointestinal tract, and proposal of 6 subspecies of Limosilactobacillus reuteri adapted to the gastrointestinal tract of specific vertebrate hosts.</title>
        <authorList>
            <person name="Li F."/>
            <person name="Cheng C."/>
            <person name="Zheng J."/>
            <person name="Quevedo R.M."/>
            <person name="Li J."/>
            <person name="Roos S."/>
            <person name="Gaenzle M.G."/>
            <person name="Walter J."/>
        </authorList>
    </citation>
    <scope>NUCLEOTIDE SEQUENCE [LARGE SCALE GENOMIC DNA]</scope>
    <source>
        <strain evidence="7 8">RRLNB_1_1</strain>
    </source>
</reference>
<feature type="transmembrane region" description="Helical" evidence="6">
    <location>
        <begin position="41"/>
        <end position="64"/>
    </location>
</feature>
<keyword evidence="8" id="KW-1185">Reference proteome</keyword>
<comment type="caution">
    <text evidence="7">The sequence shown here is derived from an EMBL/GenBank/DDBJ whole genome shotgun (WGS) entry which is preliminary data.</text>
</comment>
<dbReference type="AlphaFoldDB" id="A0A7W3TS52"/>
<evidence type="ECO:0000256" key="2">
    <source>
        <dbReference type="ARBA" id="ARBA00022475"/>
    </source>
</evidence>
<protein>
    <submittedName>
        <fullName evidence="7">APC family permease</fullName>
    </submittedName>
</protein>
<feature type="transmembrane region" description="Helical" evidence="6">
    <location>
        <begin position="152"/>
        <end position="171"/>
    </location>
</feature>